<gene>
    <name evidence="2" type="ORF">LTRI10_LOCUS42854</name>
</gene>
<keyword evidence="3" id="KW-1185">Reference proteome</keyword>
<evidence type="ECO:0000313" key="3">
    <source>
        <dbReference type="Proteomes" id="UP001497516"/>
    </source>
</evidence>
<evidence type="ECO:0000313" key="2">
    <source>
        <dbReference type="EMBL" id="CAL1402887.1"/>
    </source>
</evidence>
<dbReference type="AlphaFoldDB" id="A0AAV2FXW8"/>
<dbReference type="EMBL" id="OZ034820">
    <property type="protein sequence ID" value="CAL1402887.1"/>
    <property type="molecule type" value="Genomic_DNA"/>
</dbReference>
<evidence type="ECO:0000256" key="1">
    <source>
        <dbReference type="SAM" id="MobiDB-lite"/>
    </source>
</evidence>
<organism evidence="2 3">
    <name type="scientific">Linum trigynum</name>
    <dbReference type="NCBI Taxonomy" id="586398"/>
    <lineage>
        <taxon>Eukaryota</taxon>
        <taxon>Viridiplantae</taxon>
        <taxon>Streptophyta</taxon>
        <taxon>Embryophyta</taxon>
        <taxon>Tracheophyta</taxon>
        <taxon>Spermatophyta</taxon>
        <taxon>Magnoliopsida</taxon>
        <taxon>eudicotyledons</taxon>
        <taxon>Gunneridae</taxon>
        <taxon>Pentapetalae</taxon>
        <taxon>rosids</taxon>
        <taxon>fabids</taxon>
        <taxon>Malpighiales</taxon>
        <taxon>Linaceae</taxon>
        <taxon>Linum</taxon>
    </lineage>
</organism>
<feature type="compositionally biased region" description="Basic residues" evidence="1">
    <location>
        <begin position="57"/>
        <end position="70"/>
    </location>
</feature>
<feature type="region of interest" description="Disordered" evidence="1">
    <location>
        <begin position="33"/>
        <end position="99"/>
    </location>
</feature>
<sequence>MQLKNLWYQVIASVPIQLQFPIAVPLASYQEAPVRSPMSQAPPGEVPQHGGGDSRAIPRRMRQQHRRRHLLPLPSLPGRSACHETRPRSENQQRRAWMTPNPEPARFWKLWRIAPRGKRDSVELYISP</sequence>
<feature type="compositionally biased region" description="Low complexity" evidence="1">
    <location>
        <begin position="71"/>
        <end position="80"/>
    </location>
</feature>
<feature type="compositionally biased region" description="Basic and acidic residues" evidence="1">
    <location>
        <begin position="81"/>
        <end position="93"/>
    </location>
</feature>
<accession>A0AAV2FXW8</accession>
<name>A0AAV2FXW8_9ROSI</name>
<proteinExistence type="predicted"/>
<dbReference type="Proteomes" id="UP001497516">
    <property type="component" value="Chromosome 7"/>
</dbReference>
<reference evidence="2 3" key="1">
    <citation type="submission" date="2024-04" db="EMBL/GenBank/DDBJ databases">
        <authorList>
            <person name="Fracassetti M."/>
        </authorList>
    </citation>
    <scope>NUCLEOTIDE SEQUENCE [LARGE SCALE GENOMIC DNA]</scope>
</reference>
<protein>
    <submittedName>
        <fullName evidence="2">Uncharacterized protein</fullName>
    </submittedName>
</protein>